<protein>
    <submittedName>
        <fullName evidence="6">Unannotated protein</fullName>
    </submittedName>
</protein>
<dbReference type="GO" id="GO:0016020">
    <property type="term" value="C:membrane"/>
    <property type="evidence" value="ECO:0007669"/>
    <property type="project" value="UniProtKB-SubCell"/>
</dbReference>
<dbReference type="EMBL" id="CAEZTT010000004">
    <property type="protein sequence ID" value="CAB4567607.1"/>
    <property type="molecule type" value="Genomic_DNA"/>
</dbReference>
<evidence type="ECO:0000256" key="4">
    <source>
        <dbReference type="ARBA" id="ARBA00023136"/>
    </source>
</evidence>
<name>A0A6J6DUG4_9ZZZZ</name>
<evidence type="ECO:0000313" key="6">
    <source>
        <dbReference type="EMBL" id="CAB4567607.1"/>
    </source>
</evidence>
<feature type="transmembrane region" description="Helical" evidence="5">
    <location>
        <begin position="139"/>
        <end position="161"/>
    </location>
</feature>
<dbReference type="InterPro" id="IPR051085">
    <property type="entry name" value="MB_O-acyltransferase"/>
</dbReference>
<dbReference type="GO" id="GO:0016746">
    <property type="term" value="F:acyltransferase activity"/>
    <property type="evidence" value="ECO:0007669"/>
    <property type="project" value="TreeGrafter"/>
</dbReference>
<gene>
    <name evidence="6" type="ORF">UFOPK1726_00084</name>
</gene>
<dbReference type="InterPro" id="IPR004299">
    <property type="entry name" value="MBOAT_fam"/>
</dbReference>
<keyword evidence="2 5" id="KW-0812">Transmembrane</keyword>
<dbReference type="PANTHER" id="PTHR13285">
    <property type="entry name" value="ACYLTRANSFERASE"/>
    <property type="match status" value="1"/>
</dbReference>
<evidence type="ECO:0000256" key="5">
    <source>
        <dbReference type="SAM" id="Phobius"/>
    </source>
</evidence>
<feature type="transmembrane region" description="Helical" evidence="5">
    <location>
        <begin position="99"/>
        <end position="119"/>
    </location>
</feature>
<comment type="subcellular location">
    <subcellularLocation>
        <location evidence="1">Membrane</location>
        <topology evidence="1">Multi-pass membrane protein</topology>
    </subcellularLocation>
</comment>
<accession>A0A6J6DUG4</accession>
<evidence type="ECO:0000256" key="2">
    <source>
        <dbReference type="ARBA" id="ARBA00022692"/>
    </source>
</evidence>
<feature type="transmembrane region" description="Helical" evidence="5">
    <location>
        <begin position="173"/>
        <end position="196"/>
    </location>
</feature>
<organism evidence="6">
    <name type="scientific">freshwater metagenome</name>
    <dbReference type="NCBI Taxonomy" id="449393"/>
    <lineage>
        <taxon>unclassified sequences</taxon>
        <taxon>metagenomes</taxon>
        <taxon>ecological metagenomes</taxon>
    </lineage>
</organism>
<keyword evidence="4 5" id="KW-0472">Membrane</keyword>
<dbReference type="PANTHER" id="PTHR13285:SF23">
    <property type="entry name" value="TEICHOIC ACID D-ALANYLTRANSFERASE"/>
    <property type="match status" value="1"/>
</dbReference>
<feature type="transmembrane region" description="Helical" evidence="5">
    <location>
        <begin position="66"/>
        <end position="87"/>
    </location>
</feature>
<reference evidence="6" key="1">
    <citation type="submission" date="2020-05" db="EMBL/GenBank/DDBJ databases">
        <authorList>
            <person name="Chiriac C."/>
            <person name="Salcher M."/>
            <person name="Ghai R."/>
            <person name="Kavagutti S V."/>
        </authorList>
    </citation>
    <scope>NUCLEOTIDE SEQUENCE</scope>
</reference>
<keyword evidence="3 5" id="KW-1133">Transmembrane helix</keyword>
<evidence type="ECO:0000256" key="1">
    <source>
        <dbReference type="ARBA" id="ARBA00004141"/>
    </source>
</evidence>
<dbReference type="Pfam" id="PF03062">
    <property type="entry name" value="MBOAT"/>
    <property type="match status" value="1"/>
</dbReference>
<sequence>MLLGFRFPQNFDRPYRAASLQEFWRRWHMTLSRFLRDYLYVGLGGNKKGERRTTINLIATMTIGGFWHGASVTFIVWGLLHGIGLAVERYLRLNYKFRLPYFVSVAITFIFVNLVWIFFRSESITDALSMFSELFTSINQATITVTPLVIFLIAIGLFGQYLPSRLTQRSNDLIGAIPVPLAAIGVGIATALVMLLTSGTGVSPFIYFQF</sequence>
<evidence type="ECO:0000256" key="3">
    <source>
        <dbReference type="ARBA" id="ARBA00022989"/>
    </source>
</evidence>
<proteinExistence type="predicted"/>
<dbReference type="AlphaFoldDB" id="A0A6J6DUG4"/>